<organism evidence="2 3">
    <name type="scientific">Psilocybe cf. subviscida</name>
    <dbReference type="NCBI Taxonomy" id="2480587"/>
    <lineage>
        <taxon>Eukaryota</taxon>
        <taxon>Fungi</taxon>
        <taxon>Dikarya</taxon>
        <taxon>Basidiomycota</taxon>
        <taxon>Agaricomycotina</taxon>
        <taxon>Agaricomycetes</taxon>
        <taxon>Agaricomycetidae</taxon>
        <taxon>Agaricales</taxon>
        <taxon>Agaricineae</taxon>
        <taxon>Strophariaceae</taxon>
        <taxon>Psilocybe</taxon>
    </lineage>
</organism>
<sequence length="304" mass="33830">MLSVFPPNCHEEESSSNRYFTSEDLYLLPSDNLEAVRLREQHALLMEIFDDTVVAAPVNITSESEILDIGTGSGAWALDVNRRVANAKLDNKAPAARITSVDIESRLFPQIGPTNANMHFRLGSVLHLPAEWDNKFTLVHQRLLIVALKREEWTTAVKEIHRVLAPGGWVQLCEVDPVSDMGAGVHTRTFIELFKELARRSGMDLTSADRIPALLVDAGFVDVTVDRRLTTLGPFGGELGVRAGRNALDVWKGMKKPILGLGGLGYLRDEGEFDAMMNNIEREWNEMSGGEFSWHTIIARKPLL</sequence>
<accession>A0A8H5BAH8</accession>
<dbReference type="AlphaFoldDB" id="A0A8H5BAH8"/>
<dbReference type="PANTHER" id="PTHR43591">
    <property type="entry name" value="METHYLTRANSFERASE"/>
    <property type="match status" value="1"/>
</dbReference>
<dbReference type="InterPro" id="IPR029063">
    <property type="entry name" value="SAM-dependent_MTases_sf"/>
</dbReference>
<dbReference type="CDD" id="cd02440">
    <property type="entry name" value="AdoMet_MTases"/>
    <property type="match status" value="1"/>
</dbReference>
<dbReference type="EMBL" id="JAACJJ010000029">
    <property type="protein sequence ID" value="KAF5319689.1"/>
    <property type="molecule type" value="Genomic_DNA"/>
</dbReference>
<reference evidence="2 3" key="1">
    <citation type="journal article" date="2020" name="ISME J.">
        <title>Uncovering the hidden diversity of litter-decomposition mechanisms in mushroom-forming fungi.</title>
        <authorList>
            <person name="Floudas D."/>
            <person name="Bentzer J."/>
            <person name="Ahren D."/>
            <person name="Johansson T."/>
            <person name="Persson P."/>
            <person name="Tunlid A."/>
        </authorList>
    </citation>
    <scope>NUCLEOTIDE SEQUENCE [LARGE SCALE GENOMIC DNA]</scope>
    <source>
        <strain evidence="2 3">CBS 101986</strain>
    </source>
</reference>
<proteinExistence type="predicted"/>
<evidence type="ECO:0000313" key="3">
    <source>
        <dbReference type="Proteomes" id="UP000567179"/>
    </source>
</evidence>
<evidence type="ECO:0000313" key="2">
    <source>
        <dbReference type="EMBL" id="KAF5319689.1"/>
    </source>
</evidence>
<dbReference type="Pfam" id="PF13649">
    <property type="entry name" value="Methyltransf_25"/>
    <property type="match status" value="1"/>
</dbReference>
<protein>
    <recommendedName>
        <fullName evidence="1">Methyltransferase domain-containing protein</fullName>
    </recommendedName>
</protein>
<dbReference type="OrthoDB" id="184880at2759"/>
<comment type="caution">
    <text evidence="2">The sequence shown here is derived from an EMBL/GenBank/DDBJ whole genome shotgun (WGS) entry which is preliminary data.</text>
</comment>
<keyword evidence="3" id="KW-1185">Reference proteome</keyword>
<evidence type="ECO:0000259" key="1">
    <source>
        <dbReference type="Pfam" id="PF13649"/>
    </source>
</evidence>
<feature type="domain" description="Methyltransferase" evidence="1">
    <location>
        <begin position="66"/>
        <end position="168"/>
    </location>
</feature>
<dbReference type="Gene3D" id="3.40.50.150">
    <property type="entry name" value="Vaccinia Virus protein VP39"/>
    <property type="match status" value="1"/>
</dbReference>
<gene>
    <name evidence="2" type="ORF">D9619_008883</name>
</gene>
<dbReference type="InterPro" id="IPR041698">
    <property type="entry name" value="Methyltransf_25"/>
</dbReference>
<name>A0A8H5BAH8_9AGAR</name>
<dbReference type="SUPFAM" id="SSF53335">
    <property type="entry name" value="S-adenosyl-L-methionine-dependent methyltransferases"/>
    <property type="match status" value="1"/>
</dbReference>
<dbReference type="PANTHER" id="PTHR43591:SF24">
    <property type="entry name" value="2-METHOXY-6-POLYPRENYL-1,4-BENZOQUINOL METHYLASE, MITOCHONDRIAL"/>
    <property type="match status" value="1"/>
</dbReference>
<dbReference type="Proteomes" id="UP000567179">
    <property type="component" value="Unassembled WGS sequence"/>
</dbReference>
<dbReference type="GO" id="GO:0008168">
    <property type="term" value="F:methyltransferase activity"/>
    <property type="evidence" value="ECO:0007669"/>
    <property type="project" value="TreeGrafter"/>
</dbReference>